<evidence type="ECO:0000313" key="2">
    <source>
        <dbReference type="Proteomes" id="UP000828048"/>
    </source>
</evidence>
<gene>
    <name evidence="1" type="ORF">Vadar_030683</name>
</gene>
<protein>
    <submittedName>
        <fullName evidence="1">Uncharacterized protein</fullName>
    </submittedName>
</protein>
<name>A0ACB7XUW5_9ERIC</name>
<keyword evidence="2" id="KW-1185">Reference proteome</keyword>
<evidence type="ECO:0000313" key="1">
    <source>
        <dbReference type="EMBL" id="KAH7844691.1"/>
    </source>
</evidence>
<organism evidence="1 2">
    <name type="scientific">Vaccinium darrowii</name>
    <dbReference type="NCBI Taxonomy" id="229202"/>
    <lineage>
        <taxon>Eukaryota</taxon>
        <taxon>Viridiplantae</taxon>
        <taxon>Streptophyta</taxon>
        <taxon>Embryophyta</taxon>
        <taxon>Tracheophyta</taxon>
        <taxon>Spermatophyta</taxon>
        <taxon>Magnoliopsida</taxon>
        <taxon>eudicotyledons</taxon>
        <taxon>Gunneridae</taxon>
        <taxon>Pentapetalae</taxon>
        <taxon>asterids</taxon>
        <taxon>Ericales</taxon>
        <taxon>Ericaceae</taxon>
        <taxon>Vaccinioideae</taxon>
        <taxon>Vaccinieae</taxon>
        <taxon>Vaccinium</taxon>
    </lineage>
</organism>
<accession>A0ACB7XUW5</accession>
<dbReference type="EMBL" id="CM037151">
    <property type="protein sequence ID" value="KAH7844691.1"/>
    <property type="molecule type" value="Genomic_DNA"/>
</dbReference>
<proteinExistence type="predicted"/>
<sequence>MTEEKDMAKDIAKEAAQRLGHDDPLMLITKEETEDSWDLTCYGCQKPILDMSFYGCKDCLFFLHRSCSNPPRELTHPHHPQHPLKFRSIPAYQGTCDVCGEDLKRFTYHCSRCKYDIDMKCALVMLSIQQSIQHKSHPHQLIPLLHESIFLCAACGIKHQGTSFLCTTCGYWINQKCASSPLNLKLSDHPGHTLSLFYFIEEHFYLPCCKICFQTIHRRYWVYRCSKCKSYVVHLQCAANNKTKTEQLDSTNSATATSDFELSKVPSMKIKAQEPIIDLPMPDDSVDIITQFIKSTRIHVEGKYKEAAEIEHFSHDHPLTYFEKPIDPPASRSISGTRNAEKCNGCAKSISAPFYHCVECNFFLHVWCAELPDKLRHPSHPEHTLSRYTIPTHAECSCCKVNGNVLLYSCSERCDFFLDCKCASLPRVVKHEAHKHNLALRPTSVCTCISCGVDSSVSYECDGCKHYLCVSYCRRDCDKGYI</sequence>
<reference evidence="1 2" key="1">
    <citation type="journal article" date="2021" name="Hortic Res">
        <title>High-quality reference genome and annotation aids understanding of berry development for evergreen blueberry (Vaccinium darrowii).</title>
        <authorList>
            <person name="Yu J."/>
            <person name="Hulse-Kemp A.M."/>
            <person name="Babiker E."/>
            <person name="Staton M."/>
        </authorList>
    </citation>
    <scope>NUCLEOTIDE SEQUENCE [LARGE SCALE GENOMIC DNA]</scope>
    <source>
        <strain evidence="2">cv. NJ 8807/NJ 8810</strain>
        <tissue evidence="1">Young leaf</tissue>
    </source>
</reference>
<dbReference type="Proteomes" id="UP000828048">
    <property type="component" value="Chromosome 1"/>
</dbReference>
<comment type="caution">
    <text evidence="1">The sequence shown here is derived from an EMBL/GenBank/DDBJ whole genome shotgun (WGS) entry which is preliminary data.</text>
</comment>